<protein>
    <submittedName>
        <fullName evidence="1">Type I secretion membrane protein, ATP binding protein, protein export</fullName>
    </submittedName>
</protein>
<evidence type="ECO:0000313" key="1">
    <source>
        <dbReference type="EMBL" id="VFS41082.1"/>
    </source>
</evidence>
<proteinExistence type="predicted"/>
<dbReference type="Proteomes" id="UP000351155">
    <property type="component" value="Unassembled WGS sequence"/>
</dbReference>
<gene>
    <name evidence="1" type="ORF">NCTC12126_04412</name>
</gene>
<evidence type="ECO:0000313" key="2">
    <source>
        <dbReference type="Proteomes" id="UP000351155"/>
    </source>
</evidence>
<dbReference type="Gene3D" id="3.90.70.10">
    <property type="entry name" value="Cysteine proteinases"/>
    <property type="match status" value="1"/>
</dbReference>
<reference evidence="1 2" key="1">
    <citation type="submission" date="2019-03" db="EMBL/GenBank/DDBJ databases">
        <authorList>
            <consortium name="Pathogen Informatics"/>
        </authorList>
    </citation>
    <scope>NUCLEOTIDE SEQUENCE [LARGE SCALE GENOMIC DNA]</scope>
    <source>
        <strain evidence="1 2">NCTC12126</strain>
    </source>
</reference>
<sequence>MFGVTINHESHSPRQLVLEEMARQLGLGMRIVAAETASLDPWRLPMLAEFTGGQIAVINRMDSEGNVSLQFSGDGGLETTLTREALGTRLKALLVLRPLESTPDARVDDYIKPYEKNWFLAAGR</sequence>
<dbReference type="EMBL" id="CAADIW010000050">
    <property type="protein sequence ID" value="VFS41082.1"/>
    <property type="molecule type" value="Genomic_DNA"/>
</dbReference>
<name>A0A484YXS9_9ENTR</name>
<accession>A0A484YXS9</accession>
<dbReference type="AlphaFoldDB" id="A0A484YXS9"/>
<organism evidence="1 2">
    <name type="scientific">Enterobacter cancerogenus</name>
    <dbReference type="NCBI Taxonomy" id="69218"/>
    <lineage>
        <taxon>Bacteria</taxon>
        <taxon>Pseudomonadati</taxon>
        <taxon>Pseudomonadota</taxon>
        <taxon>Gammaproteobacteria</taxon>
        <taxon>Enterobacterales</taxon>
        <taxon>Enterobacteriaceae</taxon>
        <taxon>Enterobacter</taxon>
        <taxon>Enterobacter cloacae complex</taxon>
    </lineage>
</organism>